<keyword evidence="2" id="KW-1185">Reference proteome</keyword>
<proteinExistence type="predicted"/>
<evidence type="ECO:0000313" key="1">
    <source>
        <dbReference type="EMBL" id="EJK78083.1"/>
    </source>
</evidence>
<organism evidence="1 2">
    <name type="scientific">Thalassiosira oceanica</name>
    <name type="common">Marine diatom</name>
    <dbReference type="NCBI Taxonomy" id="159749"/>
    <lineage>
        <taxon>Eukaryota</taxon>
        <taxon>Sar</taxon>
        <taxon>Stramenopiles</taxon>
        <taxon>Ochrophyta</taxon>
        <taxon>Bacillariophyta</taxon>
        <taxon>Coscinodiscophyceae</taxon>
        <taxon>Thalassiosirophycidae</taxon>
        <taxon>Thalassiosirales</taxon>
        <taxon>Thalassiosiraceae</taxon>
        <taxon>Thalassiosira</taxon>
    </lineage>
</organism>
<protein>
    <submittedName>
        <fullName evidence="1">Uncharacterized protein</fullName>
    </submittedName>
</protein>
<name>K0TH61_THAOC</name>
<gene>
    <name evidence="1" type="ORF">THAOC_00037</name>
</gene>
<dbReference type="Proteomes" id="UP000266841">
    <property type="component" value="Unassembled WGS sequence"/>
</dbReference>
<accession>K0TH61</accession>
<feature type="non-terminal residue" evidence="1">
    <location>
        <position position="85"/>
    </location>
</feature>
<sequence length="85" mass="9115">MGYAAGIGAFVAGRLGFAGSLGINALVENGKGWRLNLERKGRKEGSAGGRRIACLMRRVHCRYIDTVIMFQSSDLIEARVGGSGW</sequence>
<evidence type="ECO:0000313" key="2">
    <source>
        <dbReference type="Proteomes" id="UP000266841"/>
    </source>
</evidence>
<reference evidence="1 2" key="1">
    <citation type="journal article" date="2012" name="Genome Biol.">
        <title>Genome and low-iron response of an oceanic diatom adapted to chronic iron limitation.</title>
        <authorList>
            <person name="Lommer M."/>
            <person name="Specht M."/>
            <person name="Roy A.S."/>
            <person name="Kraemer L."/>
            <person name="Andreson R."/>
            <person name="Gutowska M.A."/>
            <person name="Wolf J."/>
            <person name="Bergner S.V."/>
            <person name="Schilhabel M.B."/>
            <person name="Klostermeier U.C."/>
            <person name="Beiko R.G."/>
            <person name="Rosenstiel P."/>
            <person name="Hippler M."/>
            <person name="Laroche J."/>
        </authorList>
    </citation>
    <scope>NUCLEOTIDE SEQUENCE [LARGE SCALE GENOMIC DNA]</scope>
    <source>
        <strain evidence="1 2">CCMP1005</strain>
    </source>
</reference>
<dbReference type="EMBL" id="AGNL01000042">
    <property type="protein sequence ID" value="EJK78083.1"/>
    <property type="molecule type" value="Genomic_DNA"/>
</dbReference>
<dbReference type="AlphaFoldDB" id="K0TH61"/>
<comment type="caution">
    <text evidence="1">The sequence shown here is derived from an EMBL/GenBank/DDBJ whole genome shotgun (WGS) entry which is preliminary data.</text>
</comment>